<protein>
    <submittedName>
        <fullName evidence="6">ABC-type sugar transport system, periplasmic component</fullName>
    </submittedName>
</protein>
<dbReference type="PANTHER" id="PTHR30061:SF50">
    <property type="entry name" value="MALTOSE_MALTODEXTRIN-BINDING PERIPLASMIC PROTEIN"/>
    <property type="match status" value="1"/>
</dbReference>
<sequence>MSRVARQLMAGVSVASAVLVTTACGPATAPTSSEPATEITVLDYYADQQGSAAWQRVLDTCEEQTGIGVQRQTVPTDQMLPKILKDASSRTLADLVFLDNPTLQQVAGTGALTPLTDYGISTEGYYDSILEAGTYDGEIYGLAPGVNNLALFYNKEMFDKAGLEPPATWEELAEVAKELSGDGRYGLAFSAIPSEEGAWQFLPFFWSNGAELSALDSESAVEALEFVVSLVESGAASESVVNWNQNDVADQFVAGNAAMMINGSWNLARLDEEGPDYGVVPIPVPEEGTEPVVALGGEVGVIPATGPGRQESAAKVLSCILAEDNMLSWDAAHAYVPSRDSAVETFVEQHPGMEPFARQVETARSRTAELGENYPAVSQELARALQVALTGEQSPKEALRRAQEQAGSR</sequence>
<evidence type="ECO:0000256" key="1">
    <source>
        <dbReference type="ARBA" id="ARBA00008520"/>
    </source>
</evidence>
<evidence type="ECO:0000256" key="2">
    <source>
        <dbReference type="ARBA" id="ARBA00022448"/>
    </source>
</evidence>
<dbReference type="AlphaFoldDB" id="I1D3Q7"/>
<dbReference type="eggNOG" id="COG1653">
    <property type="taxonomic scope" value="Bacteria"/>
</dbReference>
<dbReference type="Gene3D" id="3.40.190.10">
    <property type="entry name" value="Periplasmic binding protein-like II"/>
    <property type="match status" value="2"/>
</dbReference>
<proteinExistence type="inferred from homology"/>
<dbReference type="STRING" id="928724.SacglDRAFT_02695"/>
<dbReference type="GO" id="GO:1901982">
    <property type="term" value="F:maltose binding"/>
    <property type="evidence" value="ECO:0007669"/>
    <property type="project" value="TreeGrafter"/>
</dbReference>
<evidence type="ECO:0000256" key="4">
    <source>
        <dbReference type="SAM" id="MobiDB-lite"/>
    </source>
</evidence>
<dbReference type="InterPro" id="IPR006059">
    <property type="entry name" value="SBP"/>
</dbReference>
<name>I1D3Q7_9PSEU</name>
<accession>I1D3Q7</accession>
<dbReference type="CDD" id="cd14748">
    <property type="entry name" value="PBP2_UgpB"/>
    <property type="match status" value="1"/>
</dbReference>
<feature type="region of interest" description="Disordered" evidence="4">
    <location>
        <begin position="389"/>
        <end position="409"/>
    </location>
</feature>
<dbReference type="SUPFAM" id="SSF53850">
    <property type="entry name" value="Periplasmic binding protein-like II"/>
    <property type="match status" value="1"/>
</dbReference>
<keyword evidence="2" id="KW-0813">Transport</keyword>
<dbReference type="PROSITE" id="PS51257">
    <property type="entry name" value="PROKAR_LIPOPROTEIN"/>
    <property type="match status" value="1"/>
</dbReference>
<organism evidence="6 7">
    <name type="scientific">Saccharomonospora glauca K62</name>
    <dbReference type="NCBI Taxonomy" id="928724"/>
    <lineage>
        <taxon>Bacteria</taxon>
        <taxon>Bacillati</taxon>
        <taxon>Actinomycetota</taxon>
        <taxon>Actinomycetes</taxon>
        <taxon>Pseudonocardiales</taxon>
        <taxon>Pseudonocardiaceae</taxon>
        <taxon>Saccharomonospora</taxon>
    </lineage>
</organism>
<evidence type="ECO:0000313" key="6">
    <source>
        <dbReference type="EMBL" id="EIE99581.1"/>
    </source>
</evidence>
<dbReference type="OrthoDB" id="9780991at2"/>
<keyword evidence="6" id="KW-0762">Sugar transport</keyword>
<dbReference type="Proteomes" id="UP000005087">
    <property type="component" value="Chromosome"/>
</dbReference>
<dbReference type="RefSeq" id="WP_005465237.1">
    <property type="nucleotide sequence ID" value="NZ_CM001484.1"/>
</dbReference>
<feature type="signal peptide" evidence="5">
    <location>
        <begin position="1"/>
        <end position="29"/>
    </location>
</feature>
<keyword evidence="7" id="KW-1185">Reference proteome</keyword>
<feature type="chain" id="PRO_5003639090" evidence="5">
    <location>
        <begin position="30"/>
        <end position="409"/>
    </location>
</feature>
<dbReference type="EMBL" id="CM001484">
    <property type="protein sequence ID" value="EIE99581.1"/>
    <property type="molecule type" value="Genomic_DNA"/>
</dbReference>
<dbReference type="PANTHER" id="PTHR30061">
    <property type="entry name" value="MALTOSE-BINDING PERIPLASMIC PROTEIN"/>
    <property type="match status" value="1"/>
</dbReference>
<keyword evidence="3 5" id="KW-0732">Signal</keyword>
<dbReference type="HOGENOM" id="CLU_031285_10_1_11"/>
<reference evidence="7" key="2">
    <citation type="submission" date="2012-01" db="EMBL/GenBank/DDBJ databases">
        <title>Noncontiguous Finished sequence of chromosome of Saccharomonospora glauca K62.</title>
        <authorList>
            <consortium name="US DOE Joint Genome Institute"/>
            <person name="Lucas S."/>
            <person name="Han J."/>
            <person name="Lapidus A."/>
            <person name="Cheng J.-F."/>
            <person name="Goodwin L."/>
            <person name="Pitluck S."/>
            <person name="Peters L."/>
            <person name="Mikhailova N."/>
            <person name="Held B."/>
            <person name="Detter J.C."/>
            <person name="Han C."/>
            <person name="Tapia R."/>
            <person name="Land M."/>
            <person name="Hauser L."/>
            <person name="Kyrpides N."/>
            <person name="Ivanova N."/>
            <person name="Pagani I."/>
            <person name="Brambilla E.-M."/>
            <person name="Klenk H.-P."/>
            <person name="Woyke T."/>
        </authorList>
    </citation>
    <scope>NUCLEOTIDE SEQUENCE [LARGE SCALE GENOMIC DNA]</scope>
    <source>
        <strain evidence="7">K62</strain>
    </source>
</reference>
<evidence type="ECO:0000313" key="7">
    <source>
        <dbReference type="Proteomes" id="UP000005087"/>
    </source>
</evidence>
<gene>
    <name evidence="6" type="ORF">SacglDRAFT_02695</name>
</gene>
<dbReference type="GO" id="GO:0042956">
    <property type="term" value="P:maltodextrin transmembrane transport"/>
    <property type="evidence" value="ECO:0007669"/>
    <property type="project" value="TreeGrafter"/>
</dbReference>
<evidence type="ECO:0000256" key="5">
    <source>
        <dbReference type="SAM" id="SignalP"/>
    </source>
</evidence>
<evidence type="ECO:0000256" key="3">
    <source>
        <dbReference type="ARBA" id="ARBA00022729"/>
    </source>
</evidence>
<feature type="compositionally biased region" description="Basic and acidic residues" evidence="4">
    <location>
        <begin position="394"/>
        <end position="403"/>
    </location>
</feature>
<reference evidence="6 7" key="1">
    <citation type="submission" date="2011-09" db="EMBL/GenBank/DDBJ databases">
        <authorList>
            <consortium name="US DOE Joint Genome Institute (JGI-PGF)"/>
            <person name="Lucas S."/>
            <person name="Han J."/>
            <person name="Lapidus A."/>
            <person name="Cheng J.-F."/>
            <person name="Goodwin L."/>
            <person name="Pitluck S."/>
            <person name="Peters L."/>
            <person name="Land M.L."/>
            <person name="Hauser L."/>
            <person name="Brambilla E."/>
            <person name="Klenk H.-P."/>
            <person name="Woyke T.J."/>
        </authorList>
    </citation>
    <scope>NUCLEOTIDE SEQUENCE [LARGE SCALE GENOMIC DNA]</scope>
    <source>
        <strain evidence="6 7">K62</strain>
    </source>
</reference>
<dbReference type="GO" id="GO:0055052">
    <property type="term" value="C:ATP-binding cassette (ABC) transporter complex, substrate-binding subunit-containing"/>
    <property type="evidence" value="ECO:0007669"/>
    <property type="project" value="TreeGrafter"/>
</dbReference>
<dbReference type="GO" id="GO:0015768">
    <property type="term" value="P:maltose transport"/>
    <property type="evidence" value="ECO:0007669"/>
    <property type="project" value="TreeGrafter"/>
</dbReference>
<dbReference type="Pfam" id="PF13416">
    <property type="entry name" value="SBP_bac_8"/>
    <property type="match status" value="1"/>
</dbReference>
<comment type="similarity">
    <text evidence="1">Belongs to the bacterial solute-binding protein 1 family.</text>
</comment>